<evidence type="ECO:0000313" key="3">
    <source>
        <dbReference type="Proteomes" id="UP001305647"/>
    </source>
</evidence>
<reference evidence="2" key="1">
    <citation type="journal article" date="2023" name="Mol. Phylogenet. Evol.">
        <title>Genome-scale phylogeny and comparative genomics of the fungal order Sordariales.</title>
        <authorList>
            <person name="Hensen N."/>
            <person name="Bonometti L."/>
            <person name="Westerberg I."/>
            <person name="Brannstrom I.O."/>
            <person name="Guillou S."/>
            <person name="Cros-Aarteil S."/>
            <person name="Calhoun S."/>
            <person name="Haridas S."/>
            <person name="Kuo A."/>
            <person name="Mondo S."/>
            <person name="Pangilinan J."/>
            <person name="Riley R."/>
            <person name="LaButti K."/>
            <person name="Andreopoulos B."/>
            <person name="Lipzen A."/>
            <person name="Chen C."/>
            <person name="Yan M."/>
            <person name="Daum C."/>
            <person name="Ng V."/>
            <person name="Clum A."/>
            <person name="Steindorff A."/>
            <person name="Ohm R.A."/>
            <person name="Martin F."/>
            <person name="Silar P."/>
            <person name="Natvig D.O."/>
            <person name="Lalanne C."/>
            <person name="Gautier V."/>
            <person name="Ament-Velasquez S.L."/>
            <person name="Kruys A."/>
            <person name="Hutchinson M.I."/>
            <person name="Powell A.J."/>
            <person name="Barry K."/>
            <person name="Miller A.N."/>
            <person name="Grigoriev I.V."/>
            <person name="Debuchy R."/>
            <person name="Gladieux P."/>
            <person name="Hiltunen Thoren M."/>
            <person name="Johannesson H."/>
        </authorList>
    </citation>
    <scope>NUCLEOTIDE SEQUENCE</scope>
    <source>
        <strain evidence="2">CBS 757.83</strain>
    </source>
</reference>
<keyword evidence="1" id="KW-0812">Transmembrane</keyword>
<feature type="transmembrane region" description="Helical" evidence="1">
    <location>
        <begin position="12"/>
        <end position="33"/>
    </location>
</feature>
<keyword evidence="1" id="KW-1133">Transmembrane helix</keyword>
<comment type="caution">
    <text evidence="2">The sequence shown here is derived from an EMBL/GenBank/DDBJ whole genome shotgun (WGS) entry which is preliminary data.</text>
</comment>
<sequence length="79" mass="8548">MSAATRAGALQFPTAPLTAAFLAGIWNLFSFVVTPRRVRDVVALQRLGLASWQTATTSRRAFAVTAFATSYMSRNSLLP</sequence>
<accession>A0AAN6PVZ6</accession>
<name>A0AAN6PVZ6_9PEZI</name>
<keyword evidence="3" id="KW-1185">Reference proteome</keyword>
<evidence type="ECO:0000313" key="2">
    <source>
        <dbReference type="EMBL" id="KAK4098970.1"/>
    </source>
</evidence>
<gene>
    <name evidence="2" type="ORF">N658DRAFT_498793</name>
</gene>
<reference evidence="2" key="2">
    <citation type="submission" date="2023-05" db="EMBL/GenBank/DDBJ databases">
        <authorList>
            <consortium name="Lawrence Berkeley National Laboratory"/>
            <person name="Steindorff A."/>
            <person name="Hensen N."/>
            <person name="Bonometti L."/>
            <person name="Westerberg I."/>
            <person name="Brannstrom I.O."/>
            <person name="Guillou S."/>
            <person name="Cros-Aarteil S."/>
            <person name="Calhoun S."/>
            <person name="Haridas S."/>
            <person name="Kuo A."/>
            <person name="Mondo S."/>
            <person name="Pangilinan J."/>
            <person name="Riley R."/>
            <person name="Labutti K."/>
            <person name="Andreopoulos B."/>
            <person name="Lipzen A."/>
            <person name="Chen C."/>
            <person name="Yanf M."/>
            <person name="Daum C."/>
            <person name="Ng V."/>
            <person name="Clum A."/>
            <person name="Ohm R."/>
            <person name="Martin F."/>
            <person name="Silar P."/>
            <person name="Natvig D."/>
            <person name="Lalanne C."/>
            <person name="Gautier V."/>
            <person name="Ament-Velasquez S.L."/>
            <person name="Kruys A."/>
            <person name="Hutchinson M.I."/>
            <person name="Powell A.J."/>
            <person name="Barry K."/>
            <person name="Miller A.N."/>
            <person name="Grigoriev I.V."/>
            <person name="Debuchy R."/>
            <person name="Gladieux P."/>
            <person name="Thoren M.H."/>
            <person name="Johannesson H."/>
        </authorList>
    </citation>
    <scope>NUCLEOTIDE SEQUENCE</scope>
    <source>
        <strain evidence="2">CBS 757.83</strain>
    </source>
</reference>
<dbReference type="Proteomes" id="UP001305647">
    <property type="component" value="Unassembled WGS sequence"/>
</dbReference>
<proteinExistence type="predicted"/>
<keyword evidence="1" id="KW-0472">Membrane</keyword>
<protein>
    <submittedName>
        <fullName evidence="2">Uncharacterized protein</fullName>
    </submittedName>
</protein>
<dbReference type="EMBL" id="MU863653">
    <property type="protein sequence ID" value="KAK4098970.1"/>
    <property type="molecule type" value="Genomic_DNA"/>
</dbReference>
<dbReference type="AlphaFoldDB" id="A0AAN6PVZ6"/>
<organism evidence="2 3">
    <name type="scientific">Parathielavia hyrcaniae</name>
    <dbReference type="NCBI Taxonomy" id="113614"/>
    <lineage>
        <taxon>Eukaryota</taxon>
        <taxon>Fungi</taxon>
        <taxon>Dikarya</taxon>
        <taxon>Ascomycota</taxon>
        <taxon>Pezizomycotina</taxon>
        <taxon>Sordariomycetes</taxon>
        <taxon>Sordariomycetidae</taxon>
        <taxon>Sordariales</taxon>
        <taxon>Chaetomiaceae</taxon>
        <taxon>Parathielavia</taxon>
    </lineage>
</organism>
<evidence type="ECO:0000256" key="1">
    <source>
        <dbReference type="SAM" id="Phobius"/>
    </source>
</evidence>